<evidence type="ECO:0000313" key="1">
    <source>
        <dbReference type="EMBL" id="KZC98263.1"/>
    </source>
</evidence>
<protein>
    <submittedName>
        <fullName evidence="1">Uncharacterized protein</fullName>
    </submittedName>
</protein>
<evidence type="ECO:0000313" key="2">
    <source>
        <dbReference type="Proteomes" id="UP000076400"/>
    </source>
</evidence>
<reference evidence="1 2" key="1">
    <citation type="submission" date="2015-12" db="EMBL/GenBank/DDBJ databases">
        <title>Genome sequence of Oceanibaculum pacificum MCCC 1A02656.</title>
        <authorList>
            <person name="Lu L."/>
            <person name="Lai Q."/>
            <person name="Shao Z."/>
            <person name="Qian P."/>
        </authorList>
    </citation>
    <scope>NUCLEOTIDE SEQUENCE [LARGE SCALE GENOMIC DNA]</scope>
    <source>
        <strain evidence="1 2">MCCC 1A02656</strain>
    </source>
</reference>
<proteinExistence type="predicted"/>
<keyword evidence="2" id="KW-1185">Reference proteome</keyword>
<dbReference type="Proteomes" id="UP000076400">
    <property type="component" value="Unassembled WGS sequence"/>
</dbReference>
<sequence length="60" mass="7317">MKELNIIFNSLNIYVKVKIIFAGIFPPDKWKITFKIQNKIKYISYTFLNIFDKEYIIKRL</sequence>
<dbReference type="AlphaFoldDB" id="A0A154VA66"/>
<dbReference type="EMBL" id="LPXN01000173">
    <property type="protein sequence ID" value="KZC98263.1"/>
    <property type="molecule type" value="Genomic_DNA"/>
</dbReference>
<gene>
    <name evidence="1" type="ORF">AUP43_14855</name>
</gene>
<comment type="caution">
    <text evidence="1">The sequence shown here is derived from an EMBL/GenBank/DDBJ whole genome shotgun (WGS) entry which is preliminary data.</text>
</comment>
<organism evidence="1 2">
    <name type="scientific">Oceanibaculum pacificum</name>
    <dbReference type="NCBI Taxonomy" id="580166"/>
    <lineage>
        <taxon>Bacteria</taxon>
        <taxon>Pseudomonadati</taxon>
        <taxon>Pseudomonadota</taxon>
        <taxon>Alphaproteobacteria</taxon>
        <taxon>Rhodospirillales</taxon>
        <taxon>Oceanibaculaceae</taxon>
        <taxon>Oceanibaculum</taxon>
    </lineage>
</organism>
<name>A0A154VA66_9PROT</name>
<accession>A0A154VA66</accession>